<dbReference type="Proteomes" id="UP001318860">
    <property type="component" value="Unassembled WGS sequence"/>
</dbReference>
<evidence type="ECO:0000256" key="1">
    <source>
        <dbReference type="SAM" id="MobiDB-lite"/>
    </source>
</evidence>
<dbReference type="Pfam" id="PF14223">
    <property type="entry name" value="Retrotran_gag_2"/>
    <property type="match status" value="1"/>
</dbReference>
<keyword evidence="3" id="KW-1185">Reference proteome</keyword>
<dbReference type="EMBL" id="JABTTQ020000009">
    <property type="protein sequence ID" value="KAK6148911.1"/>
    <property type="molecule type" value="Genomic_DNA"/>
</dbReference>
<feature type="region of interest" description="Disordered" evidence="1">
    <location>
        <begin position="254"/>
        <end position="275"/>
    </location>
</feature>
<name>A0ABR0WMZ2_REHGL</name>
<organism evidence="2 3">
    <name type="scientific">Rehmannia glutinosa</name>
    <name type="common">Chinese foxglove</name>
    <dbReference type="NCBI Taxonomy" id="99300"/>
    <lineage>
        <taxon>Eukaryota</taxon>
        <taxon>Viridiplantae</taxon>
        <taxon>Streptophyta</taxon>
        <taxon>Embryophyta</taxon>
        <taxon>Tracheophyta</taxon>
        <taxon>Spermatophyta</taxon>
        <taxon>Magnoliopsida</taxon>
        <taxon>eudicotyledons</taxon>
        <taxon>Gunneridae</taxon>
        <taxon>Pentapetalae</taxon>
        <taxon>asterids</taxon>
        <taxon>lamiids</taxon>
        <taxon>Lamiales</taxon>
        <taxon>Orobanchaceae</taxon>
        <taxon>Rehmannieae</taxon>
        <taxon>Rehmannia</taxon>
    </lineage>
</organism>
<evidence type="ECO:0000313" key="3">
    <source>
        <dbReference type="Proteomes" id="UP001318860"/>
    </source>
</evidence>
<evidence type="ECO:0000313" key="2">
    <source>
        <dbReference type="EMBL" id="KAK6148911.1"/>
    </source>
</evidence>
<reference evidence="2 3" key="1">
    <citation type="journal article" date="2021" name="Comput. Struct. Biotechnol. J.">
        <title>De novo genome assembly of the potent medicinal plant Rehmannia glutinosa using nanopore technology.</title>
        <authorList>
            <person name="Ma L."/>
            <person name="Dong C."/>
            <person name="Song C."/>
            <person name="Wang X."/>
            <person name="Zheng X."/>
            <person name="Niu Y."/>
            <person name="Chen S."/>
            <person name="Feng W."/>
        </authorList>
    </citation>
    <scope>NUCLEOTIDE SEQUENCE [LARGE SCALE GENOMIC DNA]</scope>
    <source>
        <strain evidence="2">DH-2019</strain>
    </source>
</reference>
<evidence type="ECO:0008006" key="4">
    <source>
        <dbReference type="Google" id="ProtNLM"/>
    </source>
</evidence>
<dbReference type="PANTHER" id="PTHR47481:SF30">
    <property type="entry name" value="CCHC-TYPE DOMAIN-CONTAINING PROTEIN"/>
    <property type="match status" value="1"/>
</dbReference>
<gene>
    <name evidence="2" type="ORF">DH2020_016436</name>
</gene>
<comment type="caution">
    <text evidence="2">The sequence shown here is derived from an EMBL/GenBank/DDBJ whole genome shotgun (WGS) entry which is preliminary data.</text>
</comment>
<dbReference type="PANTHER" id="PTHR47481">
    <property type="match status" value="1"/>
</dbReference>
<accession>A0ABR0WMZ2</accession>
<protein>
    <recommendedName>
        <fullName evidence="4">Retrotransposon Copia-like N-terminal domain-containing protein</fullName>
    </recommendedName>
</protein>
<proteinExistence type="predicted"/>
<sequence length="334" mass="36821">MAGNKGAEGSSTTSQTQVVFPHNQLISVKLDESNFLIWKQQALTTIKGYGLESFITEGTKMPENFTTTEKGEKEVNPNFLQWQRQDQILASWILSSLSESILILTVGLSTSREIWSTLENNFAAQSQAKIMQYKIMLQSLKKNGLSMREYLSKMKACCDVLASAGHIISERDQVLHVLTGLSNEYDSVMVSVTSRLEPCTLAELHALLLSFEAKLESHNAIASTISSEGSQPSVNSATQTTQQKGFILGIPKETGETSEVPSKEEEGSQEVLEGEEVDSVVDSFVKFAMSMVIQQTCVGTEMTLLSLIRISKMPIGIQLLMLLSLEICQVLHQM</sequence>